<feature type="domain" description="DDH" evidence="1">
    <location>
        <begin position="11"/>
        <end position="148"/>
    </location>
</feature>
<evidence type="ECO:0000313" key="4">
    <source>
        <dbReference type="Proteomes" id="UP000824229"/>
    </source>
</evidence>
<gene>
    <name evidence="3" type="ORF">H9872_03205</name>
</gene>
<dbReference type="PANTHER" id="PTHR47618:SF1">
    <property type="entry name" value="BIFUNCTIONAL OLIGORIBONUCLEASE AND PAP PHOSPHATASE NRNA"/>
    <property type="match status" value="1"/>
</dbReference>
<dbReference type="Gene3D" id="3.10.310.30">
    <property type="match status" value="1"/>
</dbReference>
<evidence type="ECO:0000259" key="1">
    <source>
        <dbReference type="Pfam" id="PF01368"/>
    </source>
</evidence>
<organism evidence="3 4">
    <name type="scientific">Candidatus Cellulosilyticum pullistercoris</name>
    <dbReference type="NCBI Taxonomy" id="2838521"/>
    <lineage>
        <taxon>Bacteria</taxon>
        <taxon>Bacillati</taxon>
        <taxon>Bacillota</taxon>
        <taxon>Clostridia</taxon>
        <taxon>Lachnospirales</taxon>
        <taxon>Cellulosilyticaceae</taxon>
        <taxon>Cellulosilyticum</taxon>
    </lineage>
</organism>
<sequence>MINAIKDSKGIVLGAHINPDGDAVGALVGMATLCGFLHIPYQVMLENVPENFKELLEDIELNDTVTIDYDTFISVDCGDVDRLGKYKGLFEQAAVTINIDHHETNTYFADLNEVHADASSSCEVVYEIIKEAKCPLTQSLVSGLYTGILTDTGGFMHPCTSARTHQIVAELLQVPFDFTKIYYNQMVAKSEIATIMESVAIGHLSKLNNKSMYLAYVTAEEMKEKGATKEDLGSIVSQVKNIKGCEVAIFIYPIEEEKYKVSFRSNAPYDVAKIATIFGGGGHIRAAGATLNGTLEQVIEHVCKALNSES</sequence>
<reference evidence="3" key="1">
    <citation type="journal article" date="2021" name="PeerJ">
        <title>Extensive microbial diversity within the chicken gut microbiome revealed by metagenomics and culture.</title>
        <authorList>
            <person name="Gilroy R."/>
            <person name="Ravi A."/>
            <person name="Getino M."/>
            <person name="Pursley I."/>
            <person name="Horton D.L."/>
            <person name="Alikhan N.F."/>
            <person name="Baker D."/>
            <person name="Gharbi K."/>
            <person name="Hall N."/>
            <person name="Watson M."/>
            <person name="Adriaenssens E.M."/>
            <person name="Foster-Nyarko E."/>
            <person name="Jarju S."/>
            <person name="Secka A."/>
            <person name="Antonio M."/>
            <person name="Oren A."/>
            <person name="Chaudhuri R.R."/>
            <person name="La Ragione R."/>
            <person name="Hildebrand F."/>
            <person name="Pallen M.J."/>
        </authorList>
    </citation>
    <scope>NUCLEOTIDE SEQUENCE</scope>
    <source>
        <strain evidence="3">B5-657</strain>
    </source>
</reference>
<reference evidence="3" key="2">
    <citation type="submission" date="2021-04" db="EMBL/GenBank/DDBJ databases">
        <authorList>
            <person name="Gilroy R."/>
        </authorList>
    </citation>
    <scope>NUCLEOTIDE SEQUENCE</scope>
    <source>
        <strain evidence="3">B5-657</strain>
    </source>
</reference>
<accession>A0A9E2KBI8</accession>
<dbReference type="Pfam" id="PF01368">
    <property type="entry name" value="DHH"/>
    <property type="match status" value="1"/>
</dbReference>
<dbReference type="GO" id="GO:0003676">
    <property type="term" value="F:nucleic acid binding"/>
    <property type="evidence" value="ECO:0007669"/>
    <property type="project" value="InterPro"/>
</dbReference>
<proteinExistence type="predicted"/>
<dbReference type="PANTHER" id="PTHR47618">
    <property type="entry name" value="BIFUNCTIONAL OLIGORIBONUCLEASE AND PAP PHOSPHATASE NRNA"/>
    <property type="match status" value="1"/>
</dbReference>
<name>A0A9E2KBI8_9FIRM</name>
<dbReference type="InterPro" id="IPR051319">
    <property type="entry name" value="Oligoribo/pAp-PDE_c-di-AMP_PDE"/>
</dbReference>
<evidence type="ECO:0000313" key="3">
    <source>
        <dbReference type="EMBL" id="MBU3803752.1"/>
    </source>
</evidence>
<dbReference type="EMBL" id="JAHLFQ010000062">
    <property type="protein sequence ID" value="MBU3803752.1"/>
    <property type="molecule type" value="Genomic_DNA"/>
</dbReference>
<evidence type="ECO:0000259" key="2">
    <source>
        <dbReference type="Pfam" id="PF02272"/>
    </source>
</evidence>
<dbReference type="InterPro" id="IPR001667">
    <property type="entry name" value="DDH_dom"/>
</dbReference>
<dbReference type="Gene3D" id="3.90.1640.10">
    <property type="entry name" value="inorganic pyrophosphatase (n-terminal core)"/>
    <property type="match status" value="1"/>
</dbReference>
<dbReference type="SUPFAM" id="SSF64182">
    <property type="entry name" value="DHH phosphoesterases"/>
    <property type="match status" value="1"/>
</dbReference>
<feature type="domain" description="DHHA1" evidence="2">
    <location>
        <begin position="217"/>
        <end position="307"/>
    </location>
</feature>
<dbReference type="Pfam" id="PF02272">
    <property type="entry name" value="DHHA1"/>
    <property type="match status" value="1"/>
</dbReference>
<dbReference type="InterPro" id="IPR038763">
    <property type="entry name" value="DHH_sf"/>
</dbReference>
<protein>
    <submittedName>
        <fullName evidence="3">Bifunctional oligoribonuclease/PAP phosphatase NrnA</fullName>
    </submittedName>
</protein>
<dbReference type="InterPro" id="IPR003156">
    <property type="entry name" value="DHHA1_dom"/>
</dbReference>
<comment type="caution">
    <text evidence="3">The sequence shown here is derived from an EMBL/GenBank/DDBJ whole genome shotgun (WGS) entry which is preliminary data.</text>
</comment>
<dbReference type="Proteomes" id="UP000824229">
    <property type="component" value="Unassembled WGS sequence"/>
</dbReference>
<dbReference type="AlphaFoldDB" id="A0A9E2KBI8"/>